<dbReference type="Gene3D" id="3.30.70.870">
    <property type="entry name" value="Elongation Factor G (Translational Gtpase), domain 3"/>
    <property type="match status" value="1"/>
</dbReference>
<evidence type="ECO:0000256" key="1">
    <source>
        <dbReference type="ARBA" id="ARBA00022741"/>
    </source>
</evidence>
<name>Q6CXP1_KLULA</name>
<feature type="domain" description="Tr-type G" evidence="3">
    <location>
        <begin position="113"/>
        <end position="487"/>
    </location>
</feature>
<dbReference type="InterPro" id="IPR020568">
    <property type="entry name" value="Ribosomal_Su5_D2-typ_SF"/>
</dbReference>
<gene>
    <name evidence="4" type="ORF">KLLA0_A06688g</name>
</gene>
<dbReference type="eggNOG" id="KOG0468">
    <property type="taxonomic scope" value="Eukaryota"/>
</dbReference>
<keyword evidence="1" id="KW-0547">Nucleotide-binding</keyword>
<dbReference type="SUPFAM" id="SSF52540">
    <property type="entry name" value="P-loop containing nucleoside triphosphate hydrolases"/>
    <property type="match status" value="1"/>
</dbReference>
<dbReference type="PANTHER" id="PTHR42908:SF6">
    <property type="entry name" value="116 KDA U5 SMALL NUCLEAR RIBONUCLEOPROTEIN COMPONENT"/>
    <property type="match status" value="1"/>
</dbReference>
<dbReference type="GO" id="GO:0071007">
    <property type="term" value="C:U2-type catalytic step 2 spliceosome"/>
    <property type="evidence" value="ECO:0007669"/>
    <property type="project" value="TreeGrafter"/>
</dbReference>
<dbReference type="SMART" id="SM00889">
    <property type="entry name" value="EFG_IV"/>
    <property type="match status" value="1"/>
</dbReference>
<dbReference type="PaxDb" id="284590-Q6CXP1"/>
<dbReference type="SUPFAM" id="SSF54211">
    <property type="entry name" value="Ribosomal protein S5 domain 2-like"/>
    <property type="match status" value="1"/>
</dbReference>
<dbReference type="InterPro" id="IPR009000">
    <property type="entry name" value="Transl_B-barrel_sf"/>
</dbReference>
<dbReference type="AlphaFoldDB" id="Q6CXP1"/>
<dbReference type="GO" id="GO:0005829">
    <property type="term" value="C:cytosol"/>
    <property type="evidence" value="ECO:0007669"/>
    <property type="project" value="TreeGrafter"/>
</dbReference>
<dbReference type="Pfam" id="PF14492">
    <property type="entry name" value="EFG_III"/>
    <property type="match status" value="1"/>
</dbReference>
<dbReference type="InterPro" id="IPR044121">
    <property type="entry name" value="Snu114_GTP-bd"/>
</dbReference>
<dbReference type="Proteomes" id="UP000000598">
    <property type="component" value="Chromosome A"/>
</dbReference>
<dbReference type="InterPro" id="IPR041095">
    <property type="entry name" value="EFG_II"/>
</dbReference>
<dbReference type="Gene3D" id="3.30.70.240">
    <property type="match status" value="1"/>
</dbReference>
<keyword evidence="2" id="KW-0342">GTP-binding</keyword>
<evidence type="ECO:0000256" key="2">
    <source>
        <dbReference type="ARBA" id="ARBA00023134"/>
    </source>
</evidence>
<dbReference type="PANTHER" id="PTHR42908">
    <property type="entry name" value="TRANSLATION ELONGATION FACTOR-RELATED"/>
    <property type="match status" value="1"/>
</dbReference>
<dbReference type="OMA" id="YIFRPIR"/>
<dbReference type="GO" id="GO:0000398">
    <property type="term" value="P:mRNA splicing, via spliceosome"/>
    <property type="evidence" value="ECO:0007669"/>
    <property type="project" value="TreeGrafter"/>
</dbReference>
<dbReference type="InterPro" id="IPR014721">
    <property type="entry name" value="Ribsml_uS5_D2-typ_fold_subgr"/>
</dbReference>
<keyword evidence="5" id="KW-1185">Reference proteome</keyword>
<dbReference type="InterPro" id="IPR000795">
    <property type="entry name" value="T_Tr_GTP-bd_dom"/>
</dbReference>
<dbReference type="STRING" id="284590.Q6CXP1"/>
<dbReference type="Gene3D" id="3.30.230.10">
    <property type="match status" value="1"/>
</dbReference>
<reference evidence="4 5" key="1">
    <citation type="journal article" date="2004" name="Nature">
        <title>Genome evolution in yeasts.</title>
        <authorList>
            <consortium name="Genolevures"/>
            <person name="Dujon B."/>
            <person name="Sherman D."/>
            <person name="Fischer G."/>
            <person name="Durrens P."/>
            <person name="Casaregola S."/>
            <person name="Lafontaine I."/>
            <person name="de Montigny J."/>
            <person name="Marck C."/>
            <person name="Neuveglise C."/>
            <person name="Talla E."/>
            <person name="Goffard N."/>
            <person name="Frangeul L."/>
            <person name="Aigle M."/>
            <person name="Anthouard V."/>
            <person name="Babour A."/>
            <person name="Barbe V."/>
            <person name="Barnay S."/>
            <person name="Blanchin S."/>
            <person name="Beckerich J.M."/>
            <person name="Beyne E."/>
            <person name="Bleykasten C."/>
            <person name="Boisrame A."/>
            <person name="Boyer J."/>
            <person name="Cattolico L."/>
            <person name="Confanioleri F."/>
            <person name="de Daruvar A."/>
            <person name="Despons L."/>
            <person name="Fabre E."/>
            <person name="Fairhead C."/>
            <person name="Ferry-Dumazet H."/>
            <person name="Groppi A."/>
            <person name="Hantraye F."/>
            <person name="Hennequin C."/>
            <person name="Jauniaux N."/>
            <person name="Joyet P."/>
            <person name="Kachouri R."/>
            <person name="Kerrest A."/>
            <person name="Koszul R."/>
            <person name="Lemaire M."/>
            <person name="Lesur I."/>
            <person name="Ma L."/>
            <person name="Muller H."/>
            <person name="Nicaud J.M."/>
            <person name="Nikolski M."/>
            <person name="Oztas S."/>
            <person name="Ozier-Kalogeropoulos O."/>
            <person name="Pellenz S."/>
            <person name="Potier S."/>
            <person name="Richard G.F."/>
            <person name="Straub M.L."/>
            <person name="Suleau A."/>
            <person name="Swennene D."/>
            <person name="Tekaia F."/>
            <person name="Wesolowski-Louvel M."/>
            <person name="Westhof E."/>
            <person name="Wirth B."/>
            <person name="Zeniou-Meyer M."/>
            <person name="Zivanovic I."/>
            <person name="Bolotin-Fukuhara M."/>
            <person name="Thierry A."/>
            <person name="Bouchier C."/>
            <person name="Caudron B."/>
            <person name="Scarpelli C."/>
            <person name="Gaillardin C."/>
            <person name="Weissenbach J."/>
            <person name="Wincker P."/>
            <person name="Souciet J.L."/>
        </authorList>
    </citation>
    <scope>NUCLEOTIDE SEQUENCE [LARGE SCALE GENOMIC DNA]</scope>
    <source>
        <strain evidence="5">ATCC 8585 / CBS 2359 / DSM 70799 / NBRC 1267 / NRRL Y-1140 / WM37</strain>
    </source>
</reference>
<dbReference type="FunFam" id="3.30.70.870:FF:000002">
    <property type="entry name" value="Translation elongation factor 2"/>
    <property type="match status" value="1"/>
</dbReference>
<dbReference type="GO" id="GO:0030623">
    <property type="term" value="F:U5 snRNA binding"/>
    <property type="evidence" value="ECO:0007669"/>
    <property type="project" value="TreeGrafter"/>
</dbReference>
<dbReference type="Pfam" id="PF00679">
    <property type="entry name" value="EFG_C"/>
    <property type="match status" value="1"/>
</dbReference>
<dbReference type="CDD" id="cd04098">
    <property type="entry name" value="eEF2_C_snRNP"/>
    <property type="match status" value="1"/>
</dbReference>
<dbReference type="InterPro" id="IPR005517">
    <property type="entry name" value="Transl_elong_EFG/EF2_IV"/>
</dbReference>
<dbReference type="InterPro" id="IPR035647">
    <property type="entry name" value="EFG_III/V"/>
</dbReference>
<organism evidence="4 5">
    <name type="scientific">Kluyveromyces lactis (strain ATCC 8585 / CBS 2359 / DSM 70799 / NBRC 1267 / NRRL Y-1140 / WM37)</name>
    <name type="common">Yeast</name>
    <name type="synonym">Candida sphaerica</name>
    <dbReference type="NCBI Taxonomy" id="284590"/>
    <lineage>
        <taxon>Eukaryota</taxon>
        <taxon>Fungi</taxon>
        <taxon>Dikarya</taxon>
        <taxon>Ascomycota</taxon>
        <taxon>Saccharomycotina</taxon>
        <taxon>Saccharomycetes</taxon>
        <taxon>Saccharomycetales</taxon>
        <taxon>Saccharomycetaceae</taxon>
        <taxon>Kluyveromyces</taxon>
    </lineage>
</organism>
<dbReference type="Gene3D" id="2.40.30.10">
    <property type="entry name" value="Translation factors"/>
    <property type="match status" value="1"/>
</dbReference>
<dbReference type="SMART" id="SM00838">
    <property type="entry name" value="EFG_C"/>
    <property type="match status" value="1"/>
</dbReference>
<dbReference type="HOGENOM" id="CLU_002794_11_2_1"/>
<dbReference type="InParanoid" id="Q6CXP1"/>
<dbReference type="GO" id="GO:0005525">
    <property type="term" value="F:GTP binding"/>
    <property type="evidence" value="ECO:0007669"/>
    <property type="project" value="UniProtKB-KW"/>
</dbReference>
<dbReference type="InterPro" id="IPR000640">
    <property type="entry name" value="EFG_V-like"/>
</dbReference>
<dbReference type="FunCoup" id="Q6CXP1">
    <property type="interactions" value="307"/>
</dbReference>
<dbReference type="CDD" id="cd01683">
    <property type="entry name" value="EF2_IV_snRNP"/>
    <property type="match status" value="1"/>
</dbReference>
<proteinExistence type="predicted"/>
<dbReference type="SUPFAM" id="SSF54980">
    <property type="entry name" value="EF-G C-terminal domain-like"/>
    <property type="match status" value="2"/>
</dbReference>
<dbReference type="CDD" id="cd04167">
    <property type="entry name" value="Snu114p"/>
    <property type="match status" value="1"/>
</dbReference>
<dbReference type="GO" id="GO:0046540">
    <property type="term" value="C:U4/U6 x U5 tri-snRNP complex"/>
    <property type="evidence" value="ECO:0007669"/>
    <property type="project" value="TreeGrafter"/>
</dbReference>
<dbReference type="KEGG" id="kla:KLLA0_A06688g"/>
<dbReference type="Pfam" id="PF03764">
    <property type="entry name" value="EFG_IV"/>
    <property type="match status" value="1"/>
</dbReference>
<dbReference type="InterPro" id="IPR035655">
    <property type="entry name" value="U5-116kDa_C"/>
</dbReference>
<dbReference type="SUPFAM" id="SSF50447">
    <property type="entry name" value="Translation proteins"/>
    <property type="match status" value="1"/>
</dbReference>
<evidence type="ECO:0000313" key="4">
    <source>
        <dbReference type="EMBL" id="CAH02886.1"/>
    </source>
</evidence>
<evidence type="ECO:0000313" key="5">
    <source>
        <dbReference type="Proteomes" id="UP000000598"/>
    </source>
</evidence>
<dbReference type="GO" id="GO:0003924">
    <property type="term" value="F:GTPase activity"/>
    <property type="evidence" value="ECO:0007669"/>
    <property type="project" value="InterPro"/>
</dbReference>
<dbReference type="FunFam" id="3.30.70.240:FF:000022">
    <property type="entry name" value="U5 snRNP-specific protein"/>
    <property type="match status" value="1"/>
</dbReference>
<dbReference type="PRINTS" id="PR00315">
    <property type="entry name" value="ELONGATNFCT"/>
</dbReference>
<protein>
    <submittedName>
        <fullName evidence="4">KLLA0A06688p</fullName>
    </submittedName>
</protein>
<dbReference type="Pfam" id="PF00009">
    <property type="entry name" value="GTP_EFTU"/>
    <property type="match status" value="1"/>
</dbReference>
<dbReference type="Gene3D" id="3.40.50.300">
    <property type="entry name" value="P-loop containing nucleotide triphosphate hydrolases"/>
    <property type="match status" value="1"/>
</dbReference>
<evidence type="ECO:0000259" key="3">
    <source>
        <dbReference type="PROSITE" id="PS51722"/>
    </source>
</evidence>
<dbReference type="CDD" id="cd04090">
    <property type="entry name" value="EF2_II_snRNP"/>
    <property type="match status" value="1"/>
</dbReference>
<dbReference type="PROSITE" id="PS51722">
    <property type="entry name" value="G_TR_2"/>
    <property type="match status" value="1"/>
</dbReference>
<dbReference type="InterPro" id="IPR027417">
    <property type="entry name" value="P-loop_NTPase"/>
</dbReference>
<accession>Q6CXP1</accession>
<sequence length="933" mass="106249">MDEDLYDEFGNFIGDPMQLIDSDDDSLEEVGEQEAQHELRQKIVEADSTDVVLRDVNRDFDDDVEVLLEVEDREPEKPLIGDDSKSYSEAVNRKVPKALFDRGYLKSLFSIPERQLNVGIFGALHCGKTSFTDMFALDTHRNLPSLTKKVKEGWVPFRYLDQARIEKERGISLRLNGMSFAYESSRGRTYAVTMLDTPGHVNFWDDVGIALTACQYGVIIVDVIEGITSVVSKLIRELISNGIPFIIVLNKIDRLILDLRLPPTDAYSKLQYIVNEINTYTKERFSPELGNVLFASTKFGFLFSVESFVNSFYAKSLKDKTEQFAAQLWGQINYREGAFYQTEFITDNIAFIQFILQPLYKVFTHTLSASEEELRTVIETNFQIRLSDEILSKDPQPLLFSVFHAILPHYHCFIDAIVSTQDHKINNLSSDESTVVHVLRHMSLEGSKWSLCRIIEGSVKKGNKLYIFNESVDSVVDFGDDEYSKVTIERVALMGGRYVYELEEAIKGQIVLLKGFEDQYTKYATLSSSLMNPLAPINYLNESVFKFAIQPQKPSELPRLLNGLQQANELYPALVVRVEESGENIIIGTGELYLDCVMDELRKKFCEIEIKVSQPLVQFTESCQNESFASIPVKSNNGVVSLSVMAEKLDGKIVHDLTHGEIDSSELNNMRKFSKRLRTEYGWDSLAARNCWDLSKCNVFIDDTLPDETDKQLLKKYKENILQGFEWAVKEGPLADETIHACQFKLLQFKVQEDSIEDIIPSQLVPMTRKACYIALMSATPIIMEPIYEVDIIVSGVLESVIQNLLKRRRGGRIYKTEKIVASPFIEIKAQLPVIESIGFETDLRVATAGSGMCQMHFWNKIWRKVPGDVLDEEAFIPKLKPAPAASLSRDFVMKTRRRKGLSESGHMTQDGPSLKKYIDQDLFKKLQQKRFV</sequence>
<dbReference type="EMBL" id="CR382121">
    <property type="protein sequence ID" value="CAH02886.1"/>
    <property type="molecule type" value="Genomic_DNA"/>
</dbReference>